<sequence>MTSEEKIKTIQIIKNRINSDKNGYCSVYWAIRQVKKEYMPKDFEIKTISSIITENGKYIKEPNHSKSHIDFDITLNPESNWFKRNPVKTELLRIFIAIFIAIITSIITTEIKIKNKQSDKTQQSTKQNTPILESTNDPITEQDSSKTQRPI</sequence>
<comment type="caution">
    <text evidence="3">The sequence shown here is derived from an EMBL/GenBank/DDBJ whole genome shotgun (WGS) entry which is preliminary data.</text>
</comment>
<evidence type="ECO:0000313" key="4">
    <source>
        <dbReference type="Proteomes" id="UP000307657"/>
    </source>
</evidence>
<feature type="region of interest" description="Disordered" evidence="1">
    <location>
        <begin position="116"/>
        <end position="151"/>
    </location>
</feature>
<reference evidence="3 4" key="1">
    <citation type="submission" date="2019-04" db="EMBL/GenBank/DDBJ databases">
        <title>Lacinutrix sp. nov., isolated from marine water.</title>
        <authorList>
            <person name="Kim W."/>
        </authorList>
    </citation>
    <scope>NUCLEOTIDE SEQUENCE [LARGE SCALE GENOMIC DNA]</scope>
    <source>
        <strain evidence="3 4">CAU 1491</strain>
    </source>
</reference>
<keyword evidence="4" id="KW-1185">Reference proteome</keyword>
<gene>
    <name evidence="3" type="ORF">E5167_15155</name>
</gene>
<feature type="compositionally biased region" description="Low complexity" evidence="1">
    <location>
        <begin position="120"/>
        <end position="129"/>
    </location>
</feature>
<dbReference type="AlphaFoldDB" id="A0A4U0EJL3"/>
<name>A0A4U0EJL3_9FLAO</name>
<protein>
    <submittedName>
        <fullName evidence="3">Uncharacterized protein</fullName>
    </submittedName>
</protein>
<evidence type="ECO:0000256" key="2">
    <source>
        <dbReference type="SAM" id="Phobius"/>
    </source>
</evidence>
<keyword evidence="2" id="KW-0472">Membrane</keyword>
<feature type="transmembrane region" description="Helical" evidence="2">
    <location>
        <begin position="91"/>
        <end position="111"/>
    </location>
</feature>
<organism evidence="3 4">
    <name type="scientific">Pontimicrobium aquaticum</name>
    <dbReference type="NCBI Taxonomy" id="2565367"/>
    <lineage>
        <taxon>Bacteria</taxon>
        <taxon>Pseudomonadati</taxon>
        <taxon>Bacteroidota</taxon>
        <taxon>Flavobacteriia</taxon>
        <taxon>Flavobacteriales</taxon>
        <taxon>Flavobacteriaceae</taxon>
        <taxon>Pontimicrobium</taxon>
    </lineage>
</organism>
<keyword evidence="2" id="KW-1133">Transmembrane helix</keyword>
<accession>A0A4U0EJL3</accession>
<dbReference type="EMBL" id="SUPL01000015">
    <property type="protein sequence ID" value="TJY31581.1"/>
    <property type="molecule type" value="Genomic_DNA"/>
</dbReference>
<evidence type="ECO:0000313" key="3">
    <source>
        <dbReference type="EMBL" id="TJY31581.1"/>
    </source>
</evidence>
<dbReference type="RefSeq" id="WP_211242161.1">
    <property type="nucleotide sequence ID" value="NZ_SUPL01000015.1"/>
</dbReference>
<proteinExistence type="predicted"/>
<keyword evidence="2" id="KW-0812">Transmembrane</keyword>
<feature type="compositionally biased region" description="Polar residues" evidence="1">
    <location>
        <begin position="130"/>
        <end position="151"/>
    </location>
</feature>
<evidence type="ECO:0000256" key="1">
    <source>
        <dbReference type="SAM" id="MobiDB-lite"/>
    </source>
</evidence>
<dbReference type="Proteomes" id="UP000307657">
    <property type="component" value="Unassembled WGS sequence"/>
</dbReference>